<reference evidence="1 2" key="1">
    <citation type="submission" date="2017-08" db="EMBL/GenBank/DDBJ databases">
        <authorList>
            <person name="de Groot N.N."/>
        </authorList>
    </citation>
    <scope>NUCLEOTIDE SEQUENCE [LARGE SCALE GENOMIC DNA]</scope>
    <source>
        <strain evidence="1 2">JC85</strain>
    </source>
</reference>
<keyword evidence="2" id="KW-1185">Reference proteome</keyword>
<dbReference type="RefSeq" id="WP_097142744.1">
    <property type="nucleotide sequence ID" value="NZ_OBQD01000023.1"/>
</dbReference>
<dbReference type="Pfam" id="PF23840">
    <property type="entry name" value="Phage_tail_terminator"/>
    <property type="match status" value="1"/>
</dbReference>
<dbReference type="AlphaFoldDB" id="A0A285UXU5"/>
<evidence type="ECO:0000313" key="2">
    <source>
        <dbReference type="Proteomes" id="UP000219167"/>
    </source>
</evidence>
<dbReference type="InterPro" id="IPR056912">
    <property type="entry name" value="Phage_JBD30_tail_term-like"/>
</dbReference>
<dbReference type="EMBL" id="OBQD01000023">
    <property type="protein sequence ID" value="SOC46662.1"/>
    <property type="molecule type" value="Genomic_DNA"/>
</dbReference>
<dbReference type="Proteomes" id="UP000219167">
    <property type="component" value="Unassembled WGS sequence"/>
</dbReference>
<sequence length="140" mass="15153">MIQSIIDRLMETGTPFAISGGAAQLADVKDRPTNTPAVFVFISDERSTASERIGSVLQRTQATIGVVIVTENLSALNNAAAVDDIDSLKAYCRRKLIGFTPTNAEHAEPMEHLAGELQQALGGTVWFEDAYTTAYYLMEA</sequence>
<accession>A0A285UXU5</accession>
<evidence type="ECO:0000313" key="1">
    <source>
        <dbReference type="EMBL" id="SOC46662.1"/>
    </source>
</evidence>
<name>A0A285UXU5_9HYPH</name>
<dbReference type="OrthoDB" id="8404448at2"/>
<organism evidence="1 2">
    <name type="scientific">Rhizobium subbaraonis</name>
    <dbReference type="NCBI Taxonomy" id="908946"/>
    <lineage>
        <taxon>Bacteria</taxon>
        <taxon>Pseudomonadati</taxon>
        <taxon>Pseudomonadota</taxon>
        <taxon>Alphaproteobacteria</taxon>
        <taxon>Hyphomicrobiales</taxon>
        <taxon>Rhizobiaceae</taxon>
        <taxon>Rhizobium/Agrobacterium group</taxon>
        <taxon>Rhizobium</taxon>
    </lineage>
</organism>
<proteinExistence type="predicted"/>
<protein>
    <submittedName>
        <fullName evidence="1">Uncharacterized protein</fullName>
    </submittedName>
</protein>
<gene>
    <name evidence="1" type="ORF">SAMN05892877_12381</name>
</gene>